<dbReference type="InterPro" id="IPR038366">
    <property type="entry name" value="Znf_CppX_C4_sf"/>
</dbReference>
<dbReference type="InterPro" id="IPR027417">
    <property type="entry name" value="P-loop_NTPase"/>
</dbReference>
<keyword evidence="10" id="KW-0378">Hydrolase</keyword>
<dbReference type="NCBIfam" id="NF003745">
    <property type="entry name" value="PRK05342.1"/>
    <property type="match status" value="1"/>
</dbReference>
<dbReference type="GO" id="GO:0005524">
    <property type="term" value="F:ATP binding"/>
    <property type="evidence" value="ECO:0007669"/>
    <property type="project" value="UniProtKB-KW"/>
</dbReference>
<dbReference type="InterPro" id="IPR003593">
    <property type="entry name" value="AAA+_ATPase"/>
</dbReference>
<reference evidence="11" key="1">
    <citation type="journal article" date="2019" name="Int. J. Syst. Evol. Microbiol.">
        <title>The Global Catalogue of Microorganisms (GCM) 10K type strain sequencing project: providing services to taxonomists for standard genome sequencing and annotation.</title>
        <authorList>
            <consortium name="The Broad Institute Genomics Platform"/>
            <consortium name="The Broad Institute Genome Sequencing Center for Infectious Disease"/>
            <person name="Wu L."/>
            <person name="Ma J."/>
        </authorList>
    </citation>
    <scope>NUCLEOTIDE SEQUENCE [LARGE SCALE GENOMIC DNA]</scope>
    <source>
        <strain evidence="11">CCUG 49560</strain>
    </source>
</reference>
<dbReference type="InterPro" id="IPR010603">
    <property type="entry name" value="Znf_CppX_C4"/>
</dbReference>
<dbReference type="InterPro" id="IPR019489">
    <property type="entry name" value="Clp_ATPase_C"/>
</dbReference>
<dbReference type="PANTHER" id="PTHR48102:SF7">
    <property type="entry name" value="ATP-DEPENDENT CLP PROTEASE ATP-BINDING SUBUNIT CLPX-LIKE, MITOCHONDRIAL"/>
    <property type="match status" value="1"/>
</dbReference>
<keyword evidence="2 6" id="KW-0547">Nucleotide-binding</keyword>
<evidence type="ECO:0000256" key="7">
    <source>
        <dbReference type="PROSITE-ProRule" id="PRU01250"/>
    </source>
</evidence>
<dbReference type="NCBIfam" id="TIGR00382">
    <property type="entry name" value="clpX"/>
    <property type="match status" value="1"/>
</dbReference>
<feature type="binding site" evidence="6 7">
    <location>
        <position position="39"/>
    </location>
    <ligand>
        <name>Zn(2+)</name>
        <dbReference type="ChEBI" id="CHEBI:29105"/>
    </ligand>
</feature>
<comment type="caution">
    <text evidence="10">The sequence shown here is derived from an EMBL/GenBank/DDBJ whole genome shotgun (WGS) entry which is preliminary data.</text>
</comment>
<dbReference type="Pfam" id="PF06689">
    <property type="entry name" value="zf-C4_ClpX"/>
    <property type="match status" value="1"/>
</dbReference>
<dbReference type="Gene3D" id="1.10.8.60">
    <property type="match status" value="1"/>
</dbReference>
<keyword evidence="4 6" id="KW-0067">ATP-binding</keyword>
<keyword evidence="1 6" id="KW-0479">Metal-binding</keyword>
<dbReference type="GO" id="GO:0008233">
    <property type="term" value="F:peptidase activity"/>
    <property type="evidence" value="ECO:0007669"/>
    <property type="project" value="UniProtKB-KW"/>
</dbReference>
<dbReference type="SMART" id="SM00994">
    <property type="entry name" value="zf-C4_ClpX"/>
    <property type="match status" value="1"/>
</dbReference>
<comment type="function">
    <text evidence="6">ATP-dependent specificity component of the Clp protease. It directs the protease to specific substrates. Can perform chaperone functions in the absence of ClpP.</text>
</comment>
<organism evidence="10 11">
    <name type="scientific">Sphaerisporangium corydalis</name>
    <dbReference type="NCBI Taxonomy" id="1441875"/>
    <lineage>
        <taxon>Bacteria</taxon>
        <taxon>Bacillati</taxon>
        <taxon>Actinomycetota</taxon>
        <taxon>Actinomycetes</taxon>
        <taxon>Streptosporangiales</taxon>
        <taxon>Streptosporangiaceae</taxon>
        <taxon>Sphaerisporangium</taxon>
    </lineage>
</organism>
<dbReference type="PANTHER" id="PTHR48102">
    <property type="entry name" value="ATP-DEPENDENT CLP PROTEASE ATP-BINDING SUBUNIT CLPX-LIKE, MITOCHONDRIAL-RELATED"/>
    <property type="match status" value="1"/>
</dbReference>
<dbReference type="PROSITE" id="PS51902">
    <property type="entry name" value="CLPX_ZB"/>
    <property type="match status" value="1"/>
</dbReference>
<gene>
    <name evidence="6 10" type="primary">clpX</name>
    <name evidence="10" type="ORF">ACFO8L_16250</name>
</gene>
<dbReference type="RefSeq" id="WP_262840474.1">
    <property type="nucleotide sequence ID" value="NZ_JANZYP010000001.1"/>
</dbReference>
<dbReference type="GO" id="GO:0006508">
    <property type="term" value="P:proteolysis"/>
    <property type="evidence" value="ECO:0007669"/>
    <property type="project" value="UniProtKB-KW"/>
</dbReference>
<dbReference type="SMART" id="SM00382">
    <property type="entry name" value="AAA"/>
    <property type="match status" value="1"/>
</dbReference>
<comment type="caution">
    <text evidence="6">Lacks conserved residue(s) required for the propagation of feature annotation.</text>
</comment>
<dbReference type="InterPro" id="IPR004487">
    <property type="entry name" value="Clp_protease_ATP-bd_su_ClpX"/>
</dbReference>
<dbReference type="Gene3D" id="6.20.220.10">
    <property type="entry name" value="ClpX chaperone, C4-type zinc finger domain"/>
    <property type="match status" value="1"/>
</dbReference>
<dbReference type="Proteomes" id="UP001595891">
    <property type="component" value="Unassembled WGS sequence"/>
</dbReference>
<evidence type="ECO:0000256" key="6">
    <source>
        <dbReference type="HAMAP-Rule" id="MF_00175"/>
    </source>
</evidence>
<dbReference type="InterPro" id="IPR046425">
    <property type="entry name" value="ClpX_bact"/>
</dbReference>
<dbReference type="InterPro" id="IPR059188">
    <property type="entry name" value="Znf_CLPX-like"/>
</dbReference>
<dbReference type="InterPro" id="IPR050052">
    <property type="entry name" value="ATP-dep_Clp_protease_ClpX"/>
</dbReference>
<dbReference type="Pfam" id="PF07724">
    <property type="entry name" value="AAA_2"/>
    <property type="match status" value="1"/>
</dbReference>
<evidence type="ECO:0000256" key="3">
    <source>
        <dbReference type="ARBA" id="ARBA00022833"/>
    </source>
</evidence>
<keyword evidence="3 6" id="KW-0862">Zinc</keyword>
<dbReference type="SUPFAM" id="SSF52540">
    <property type="entry name" value="P-loop containing nucleoside triphosphate hydrolases"/>
    <property type="match status" value="1"/>
</dbReference>
<sequence>MVRAGDRGSPLTCTFCGKTQKEVGRLIAGPEGVCICDECVGLCTELIEEELHESSGGGPPETPTPKEIDEFLGGYVVGQHAARRTLAVAVHNHYKRVRSGAGRRAGTTEPVELGKSNILLLGPTGSGKTHLVQTLARMLEVPFVIADATALTEAGYVGEDVEHILLRLIQAAGHDVRKAETGIVYIDEIDKIARRGENPSITRDVSGEGVQQALLKIIEGTVASVPPQGGRKHPHQELIQIDTTDVLFIVGGAFAGLEHIIERRAGHRGAGFGAAIGGRERADVLAGVMPEDLLRFGLIPELVGRLPVVSVLHPLDRAALVRILTEPRDALTRQYQKLFAMDGVELEFTEDAIGAIADQALLRRTGARAIRAILEEVLLDVMYEVPSRDDVARVVVGRATVLGKVNPALVPRDRPGGERDRHERSA</sequence>
<feature type="region of interest" description="Disordered" evidence="8">
    <location>
        <begin position="407"/>
        <end position="426"/>
    </location>
</feature>
<dbReference type="CDD" id="cd19497">
    <property type="entry name" value="RecA-like_ClpX"/>
    <property type="match status" value="1"/>
</dbReference>
<feature type="binding site" evidence="6 7">
    <location>
        <position position="13"/>
    </location>
    <ligand>
        <name>Zn(2+)</name>
        <dbReference type="ChEBI" id="CHEBI:29105"/>
    </ligand>
</feature>
<feature type="binding site" evidence="6 7">
    <location>
        <position position="16"/>
    </location>
    <ligand>
        <name>Zn(2+)</name>
        <dbReference type="ChEBI" id="CHEBI:29105"/>
    </ligand>
</feature>
<evidence type="ECO:0000256" key="4">
    <source>
        <dbReference type="ARBA" id="ARBA00022840"/>
    </source>
</evidence>
<dbReference type="HAMAP" id="MF_00175">
    <property type="entry name" value="ClpX"/>
    <property type="match status" value="1"/>
</dbReference>
<evidence type="ECO:0000313" key="11">
    <source>
        <dbReference type="Proteomes" id="UP001595891"/>
    </source>
</evidence>
<comment type="subunit">
    <text evidence="6">Component of the ClpX-ClpP complex. Forms a hexameric ring that, in the presence of ATP, binds to fourteen ClpP subunits assembled into a disk-like structure with a central cavity, resembling the structure of eukaryotic proteasomes.</text>
</comment>
<feature type="compositionally biased region" description="Basic and acidic residues" evidence="8">
    <location>
        <begin position="411"/>
        <end position="426"/>
    </location>
</feature>
<keyword evidence="11" id="KW-1185">Reference proteome</keyword>
<evidence type="ECO:0000313" key="10">
    <source>
        <dbReference type="EMBL" id="MFC4587647.1"/>
    </source>
</evidence>
<keyword evidence="5 6" id="KW-0143">Chaperone</keyword>
<dbReference type="EMBL" id="JBHSFN010000009">
    <property type="protein sequence ID" value="MFC4587647.1"/>
    <property type="molecule type" value="Genomic_DNA"/>
</dbReference>
<name>A0ABV9EGE6_9ACTN</name>
<accession>A0ABV9EGE6</accession>
<evidence type="ECO:0000256" key="1">
    <source>
        <dbReference type="ARBA" id="ARBA00022723"/>
    </source>
</evidence>
<keyword evidence="10" id="KW-0645">Protease</keyword>
<proteinExistence type="inferred from homology"/>
<dbReference type="Gene3D" id="3.40.50.300">
    <property type="entry name" value="P-loop containing nucleotide triphosphate hydrolases"/>
    <property type="match status" value="1"/>
</dbReference>
<evidence type="ECO:0000256" key="2">
    <source>
        <dbReference type="ARBA" id="ARBA00022741"/>
    </source>
</evidence>
<dbReference type="SUPFAM" id="SSF57716">
    <property type="entry name" value="Glucocorticoid receptor-like (DNA-binding domain)"/>
    <property type="match status" value="1"/>
</dbReference>
<evidence type="ECO:0000256" key="5">
    <source>
        <dbReference type="ARBA" id="ARBA00023186"/>
    </source>
</evidence>
<feature type="domain" description="ClpX-type ZB" evidence="9">
    <location>
        <begin position="1"/>
        <end position="55"/>
    </location>
</feature>
<evidence type="ECO:0000256" key="8">
    <source>
        <dbReference type="SAM" id="MobiDB-lite"/>
    </source>
</evidence>
<dbReference type="Pfam" id="PF10431">
    <property type="entry name" value="ClpB_D2-small"/>
    <property type="match status" value="1"/>
</dbReference>
<dbReference type="InterPro" id="IPR003959">
    <property type="entry name" value="ATPase_AAA_core"/>
</dbReference>
<evidence type="ECO:0000259" key="9">
    <source>
        <dbReference type="PROSITE" id="PS51902"/>
    </source>
</evidence>
<dbReference type="SMART" id="SM01086">
    <property type="entry name" value="ClpB_D2-small"/>
    <property type="match status" value="1"/>
</dbReference>
<comment type="similarity">
    <text evidence="6 7">Belongs to the ClpX chaperone family.</text>
</comment>
<protein>
    <recommendedName>
        <fullName evidence="6">ATP-dependent Clp protease ATP-binding subunit ClpX</fullName>
    </recommendedName>
</protein>
<feature type="binding site" evidence="6 7">
    <location>
        <position position="36"/>
    </location>
    <ligand>
        <name>Zn(2+)</name>
        <dbReference type="ChEBI" id="CHEBI:29105"/>
    </ligand>
</feature>